<dbReference type="Pfam" id="PF03999">
    <property type="entry name" value="MAP65_ASE1"/>
    <property type="match status" value="1"/>
</dbReference>
<gene>
    <name evidence="1" type="ORF">ISN44_As06g035600</name>
</gene>
<sequence length="99" mass="11276">MSPAASLCLNLKLLRPTYFLLLPLNALRMKSLGLVIRIKEVILRKKLELEEISRKMHMATQVLKSENFSVEAIETGVKDPKQLLEQIDSEIAKVKEEDS</sequence>
<accession>A0A8T2CG80</accession>
<reference evidence="1 2" key="1">
    <citation type="submission" date="2020-12" db="EMBL/GenBank/DDBJ databases">
        <title>Concerted genomic and epigenomic changes stabilize Arabidopsis allopolyploids.</title>
        <authorList>
            <person name="Chen Z."/>
        </authorList>
    </citation>
    <scope>NUCLEOTIDE SEQUENCE [LARGE SCALE GENOMIC DNA]</scope>
    <source>
        <strain evidence="1">As9502</strain>
        <tissue evidence="1">Leaf</tissue>
    </source>
</reference>
<evidence type="ECO:0000313" key="1">
    <source>
        <dbReference type="EMBL" id="KAG7599378.1"/>
    </source>
</evidence>
<organism evidence="1 2">
    <name type="scientific">Arabidopsis suecica</name>
    <name type="common">Swedish thale-cress</name>
    <name type="synonym">Cardaminopsis suecica</name>
    <dbReference type="NCBI Taxonomy" id="45249"/>
    <lineage>
        <taxon>Eukaryota</taxon>
        <taxon>Viridiplantae</taxon>
        <taxon>Streptophyta</taxon>
        <taxon>Embryophyta</taxon>
        <taxon>Tracheophyta</taxon>
        <taxon>Spermatophyta</taxon>
        <taxon>Magnoliopsida</taxon>
        <taxon>eudicotyledons</taxon>
        <taxon>Gunneridae</taxon>
        <taxon>Pentapetalae</taxon>
        <taxon>rosids</taxon>
        <taxon>malvids</taxon>
        <taxon>Brassicales</taxon>
        <taxon>Brassicaceae</taxon>
        <taxon>Camelineae</taxon>
        <taxon>Arabidopsis</taxon>
    </lineage>
</organism>
<name>A0A8T2CG80_ARASU</name>
<evidence type="ECO:0000313" key="2">
    <source>
        <dbReference type="Proteomes" id="UP000694251"/>
    </source>
</evidence>
<dbReference type="Proteomes" id="UP000694251">
    <property type="component" value="Chromosome 6"/>
</dbReference>
<comment type="caution">
    <text evidence="1">The sequence shown here is derived from an EMBL/GenBank/DDBJ whole genome shotgun (WGS) entry which is preliminary data.</text>
</comment>
<keyword evidence="2" id="KW-1185">Reference proteome</keyword>
<dbReference type="AlphaFoldDB" id="A0A8T2CG80"/>
<protein>
    <submittedName>
        <fullName evidence="1">Uncharacterized protein</fullName>
    </submittedName>
</protein>
<dbReference type="OrthoDB" id="642895at2759"/>
<dbReference type="EMBL" id="JAEFBJ010000006">
    <property type="protein sequence ID" value="KAG7599378.1"/>
    <property type="molecule type" value="Genomic_DNA"/>
</dbReference>
<proteinExistence type="predicted"/>